<gene>
    <name evidence="6" type="ORF">FA14DRAFT_170307</name>
</gene>
<dbReference type="OrthoDB" id="10602370at2759"/>
<keyword evidence="3 4" id="KW-0539">Nucleus</keyword>
<dbReference type="EMBL" id="KZ819602">
    <property type="protein sequence ID" value="PWN37465.1"/>
    <property type="molecule type" value="Genomic_DNA"/>
</dbReference>
<comment type="similarity">
    <text evidence="2 4">Belongs to the eukaryotic RPC7 RNA polymerase subunit family.</text>
</comment>
<evidence type="ECO:0000256" key="4">
    <source>
        <dbReference type="PIRNR" id="PIRNR000777"/>
    </source>
</evidence>
<proteinExistence type="inferred from homology"/>
<evidence type="ECO:0000256" key="2">
    <source>
        <dbReference type="ARBA" id="ARBA00008352"/>
    </source>
</evidence>
<dbReference type="STRING" id="1280837.A0A316VPQ7"/>
<dbReference type="GeneID" id="37022055"/>
<comment type="subunit">
    <text evidence="4">Component of the RNA polymerase III (Pol III) complex.</text>
</comment>
<dbReference type="Proteomes" id="UP000245771">
    <property type="component" value="Unassembled WGS sequence"/>
</dbReference>
<evidence type="ECO:0000256" key="1">
    <source>
        <dbReference type="ARBA" id="ARBA00004123"/>
    </source>
</evidence>
<evidence type="ECO:0000313" key="7">
    <source>
        <dbReference type="Proteomes" id="UP000245771"/>
    </source>
</evidence>
<comment type="function">
    <text evidence="4">DNA-dependent RNA polymerase catalyzes the transcription of DNA into RNA using the four ribonucleoside triphosphates as substrates. Specific peripheric component of RNA polymerase III which synthesizes small RNAs, such as 5S rRNA and tRNAs.</text>
</comment>
<accession>A0A316VPQ7</accession>
<dbReference type="GO" id="GO:0005666">
    <property type="term" value="C:RNA polymerase III complex"/>
    <property type="evidence" value="ECO:0007669"/>
    <property type="project" value="UniProtKB-UniRule"/>
</dbReference>
<feature type="region of interest" description="Disordered" evidence="5">
    <location>
        <begin position="1"/>
        <end position="72"/>
    </location>
</feature>
<dbReference type="InterPro" id="IPR024661">
    <property type="entry name" value="RNA_pol_III_Rpc31"/>
</dbReference>
<evidence type="ECO:0000256" key="5">
    <source>
        <dbReference type="SAM" id="MobiDB-lite"/>
    </source>
</evidence>
<dbReference type="AlphaFoldDB" id="A0A316VPQ7"/>
<sequence length="293" mass="31695">MASAGGGRGRGGFGGGRGGRGGRGGGGSSGGVHALPMGALTWNDFAEADKAKPNRHAYPPMEEQPILRKPNERETRIIARQLAFVEAQRQTPWWIRPLDQNTQFKQQSTAANAAANSVVGGNAGVPAASAGAASGVKRSSAYLPRYSDKFRKTNGINNGEEAEKVLPSSTDLDSLTLQDETLLNMLQKQAFPNGLWRTYVEGENKRYEKRQEAVANAKKRRSDWRKIVTGVELAGTDDISDGAHSDDEVGEDAYQDEYEDDVEDDYADNYFDNGEDDDQLDEGGAGEADDAYD</sequence>
<evidence type="ECO:0000256" key="3">
    <source>
        <dbReference type="ARBA" id="ARBA00023242"/>
    </source>
</evidence>
<feature type="compositionally biased region" description="Gly residues" evidence="5">
    <location>
        <begin position="1"/>
        <end position="30"/>
    </location>
</feature>
<name>A0A316VPQ7_9BASI</name>
<protein>
    <recommendedName>
        <fullName evidence="4">DNA-directed RNA polymerase III subunit</fullName>
    </recommendedName>
</protein>
<feature type="compositionally biased region" description="Acidic residues" evidence="5">
    <location>
        <begin position="248"/>
        <end position="281"/>
    </location>
</feature>
<evidence type="ECO:0000313" key="6">
    <source>
        <dbReference type="EMBL" id="PWN37465.1"/>
    </source>
</evidence>
<dbReference type="RefSeq" id="XP_025357767.1">
    <property type="nucleotide sequence ID" value="XM_025500274.1"/>
</dbReference>
<dbReference type="PIRSF" id="PIRSF000777">
    <property type="entry name" value="RNA_polIII_C31"/>
    <property type="match status" value="1"/>
</dbReference>
<dbReference type="GO" id="GO:0006383">
    <property type="term" value="P:transcription by RNA polymerase III"/>
    <property type="evidence" value="ECO:0007669"/>
    <property type="project" value="UniProtKB-UniRule"/>
</dbReference>
<feature type="region of interest" description="Disordered" evidence="5">
    <location>
        <begin position="235"/>
        <end position="293"/>
    </location>
</feature>
<reference evidence="6 7" key="1">
    <citation type="journal article" date="2018" name="Mol. Biol. Evol.">
        <title>Broad Genomic Sampling Reveals a Smut Pathogenic Ancestry of the Fungal Clade Ustilaginomycotina.</title>
        <authorList>
            <person name="Kijpornyongpan T."/>
            <person name="Mondo S.J."/>
            <person name="Barry K."/>
            <person name="Sandor L."/>
            <person name="Lee J."/>
            <person name="Lipzen A."/>
            <person name="Pangilinan J."/>
            <person name="LaButti K."/>
            <person name="Hainaut M."/>
            <person name="Henrissat B."/>
            <person name="Grigoriev I.V."/>
            <person name="Spatafora J.W."/>
            <person name="Aime M.C."/>
        </authorList>
    </citation>
    <scope>NUCLEOTIDE SEQUENCE [LARGE SCALE GENOMIC DNA]</scope>
    <source>
        <strain evidence="6 7">MCA 3882</strain>
    </source>
</reference>
<comment type="subcellular location">
    <subcellularLocation>
        <location evidence="1 4">Nucleus</location>
    </subcellularLocation>
</comment>
<organism evidence="6 7">
    <name type="scientific">Meira miltonrushii</name>
    <dbReference type="NCBI Taxonomy" id="1280837"/>
    <lineage>
        <taxon>Eukaryota</taxon>
        <taxon>Fungi</taxon>
        <taxon>Dikarya</taxon>
        <taxon>Basidiomycota</taxon>
        <taxon>Ustilaginomycotina</taxon>
        <taxon>Exobasidiomycetes</taxon>
        <taxon>Exobasidiales</taxon>
        <taxon>Brachybasidiaceae</taxon>
        <taxon>Meira</taxon>
    </lineage>
</organism>
<keyword evidence="7" id="KW-1185">Reference proteome</keyword>
<dbReference type="InParanoid" id="A0A316VPQ7"/>